<dbReference type="PROSITE" id="PS50110">
    <property type="entry name" value="RESPONSE_REGULATORY"/>
    <property type="match status" value="1"/>
</dbReference>
<dbReference type="CDD" id="cd17535">
    <property type="entry name" value="REC_NarL-like"/>
    <property type="match status" value="1"/>
</dbReference>
<feature type="domain" description="Response regulatory" evidence="5">
    <location>
        <begin position="1"/>
        <end position="117"/>
    </location>
</feature>
<gene>
    <name evidence="6" type="ORF">ACFSKQ_09330</name>
</gene>
<dbReference type="CDD" id="cd06170">
    <property type="entry name" value="LuxR_C_like"/>
    <property type="match status" value="1"/>
</dbReference>
<keyword evidence="1 3" id="KW-0597">Phosphoprotein</keyword>
<dbReference type="InterPro" id="IPR058245">
    <property type="entry name" value="NreC/VraR/RcsB-like_REC"/>
</dbReference>
<dbReference type="InterPro" id="IPR001789">
    <property type="entry name" value="Sig_transdc_resp-reg_receiver"/>
</dbReference>
<feature type="domain" description="HTH luxR-type" evidence="4">
    <location>
        <begin position="137"/>
        <end position="202"/>
    </location>
</feature>
<dbReference type="SUPFAM" id="SSF52172">
    <property type="entry name" value="CheY-like"/>
    <property type="match status" value="1"/>
</dbReference>
<dbReference type="InterPro" id="IPR000792">
    <property type="entry name" value="Tscrpt_reg_LuxR_C"/>
</dbReference>
<dbReference type="SMART" id="SM00421">
    <property type="entry name" value="HTH_LUXR"/>
    <property type="match status" value="1"/>
</dbReference>
<dbReference type="Proteomes" id="UP001597371">
    <property type="component" value="Unassembled WGS sequence"/>
</dbReference>
<dbReference type="RefSeq" id="WP_245195609.1">
    <property type="nucleotide sequence ID" value="NZ_CP072611.1"/>
</dbReference>
<evidence type="ECO:0000256" key="3">
    <source>
        <dbReference type="PROSITE-ProRule" id="PRU00169"/>
    </source>
</evidence>
<keyword evidence="7" id="KW-1185">Reference proteome</keyword>
<comment type="caution">
    <text evidence="6">The sequence shown here is derived from an EMBL/GenBank/DDBJ whole genome shotgun (WGS) entry which is preliminary data.</text>
</comment>
<evidence type="ECO:0000259" key="4">
    <source>
        <dbReference type="PROSITE" id="PS50043"/>
    </source>
</evidence>
<evidence type="ECO:0000256" key="1">
    <source>
        <dbReference type="ARBA" id="ARBA00022553"/>
    </source>
</evidence>
<name>A0ABW5CLZ1_9HYPH</name>
<sequence length="203" mass="22220">MIVADDHPLFRDGLKRLMLRNHPTAEIAEAGCFEEVLALAREGIPPTAMLLDVRFPGFCIEKSLPCLRREFPTTAIVIVSMIEDRQEIRRLLESGANGFVCKSVPPKAIAEAVEAVLDGDLVVLTEPPEDGELDEDCPSHLGALTPRQREVLARLAQGKTNKEIAYDLQLSPFTVRIHVSALLRALNVSSRSAAAFRAAELGL</sequence>
<proteinExistence type="predicted"/>
<keyword evidence="2" id="KW-0238">DNA-binding</keyword>
<organism evidence="6 7">
    <name type="scientific">Aureimonas populi</name>
    <dbReference type="NCBI Taxonomy" id="1701758"/>
    <lineage>
        <taxon>Bacteria</taxon>
        <taxon>Pseudomonadati</taxon>
        <taxon>Pseudomonadota</taxon>
        <taxon>Alphaproteobacteria</taxon>
        <taxon>Hyphomicrobiales</taxon>
        <taxon>Aurantimonadaceae</taxon>
        <taxon>Aureimonas</taxon>
    </lineage>
</organism>
<dbReference type="InterPro" id="IPR051015">
    <property type="entry name" value="EvgA-like"/>
</dbReference>
<dbReference type="Pfam" id="PF00196">
    <property type="entry name" value="GerE"/>
    <property type="match status" value="1"/>
</dbReference>
<dbReference type="EMBL" id="JBHUIJ010000011">
    <property type="protein sequence ID" value="MFD2237667.1"/>
    <property type="molecule type" value="Genomic_DNA"/>
</dbReference>
<dbReference type="InterPro" id="IPR016032">
    <property type="entry name" value="Sig_transdc_resp-reg_C-effctor"/>
</dbReference>
<evidence type="ECO:0000256" key="2">
    <source>
        <dbReference type="ARBA" id="ARBA00023125"/>
    </source>
</evidence>
<evidence type="ECO:0000259" key="5">
    <source>
        <dbReference type="PROSITE" id="PS50110"/>
    </source>
</evidence>
<reference evidence="7" key="1">
    <citation type="journal article" date="2019" name="Int. J. Syst. Evol. Microbiol.">
        <title>The Global Catalogue of Microorganisms (GCM) 10K type strain sequencing project: providing services to taxonomists for standard genome sequencing and annotation.</title>
        <authorList>
            <consortium name="The Broad Institute Genomics Platform"/>
            <consortium name="The Broad Institute Genome Sequencing Center for Infectious Disease"/>
            <person name="Wu L."/>
            <person name="Ma J."/>
        </authorList>
    </citation>
    <scope>NUCLEOTIDE SEQUENCE [LARGE SCALE GENOMIC DNA]</scope>
    <source>
        <strain evidence="7">ZS-35-S2</strain>
    </source>
</reference>
<accession>A0ABW5CLZ1</accession>
<dbReference type="PROSITE" id="PS50043">
    <property type="entry name" value="HTH_LUXR_2"/>
    <property type="match status" value="1"/>
</dbReference>
<dbReference type="PANTHER" id="PTHR45566">
    <property type="entry name" value="HTH-TYPE TRANSCRIPTIONAL REGULATOR YHJB-RELATED"/>
    <property type="match status" value="1"/>
</dbReference>
<evidence type="ECO:0000313" key="6">
    <source>
        <dbReference type="EMBL" id="MFD2237667.1"/>
    </source>
</evidence>
<dbReference type="InterPro" id="IPR011006">
    <property type="entry name" value="CheY-like_superfamily"/>
</dbReference>
<feature type="modified residue" description="4-aspartylphosphate" evidence="3">
    <location>
        <position position="52"/>
    </location>
</feature>
<dbReference type="PRINTS" id="PR00038">
    <property type="entry name" value="HTHLUXR"/>
</dbReference>
<dbReference type="Gene3D" id="3.40.50.2300">
    <property type="match status" value="1"/>
</dbReference>
<dbReference type="PANTHER" id="PTHR45566:SF2">
    <property type="entry name" value="NARL SUBFAMILY"/>
    <property type="match status" value="1"/>
</dbReference>
<evidence type="ECO:0000313" key="7">
    <source>
        <dbReference type="Proteomes" id="UP001597371"/>
    </source>
</evidence>
<protein>
    <submittedName>
        <fullName evidence="6">LuxR C-terminal-related transcriptional regulator</fullName>
    </submittedName>
</protein>
<dbReference type="Pfam" id="PF00072">
    <property type="entry name" value="Response_reg"/>
    <property type="match status" value="1"/>
</dbReference>
<dbReference type="SUPFAM" id="SSF46894">
    <property type="entry name" value="C-terminal effector domain of the bipartite response regulators"/>
    <property type="match status" value="1"/>
</dbReference>
<dbReference type="SMART" id="SM00448">
    <property type="entry name" value="REC"/>
    <property type="match status" value="1"/>
</dbReference>